<reference evidence="1 2" key="1">
    <citation type="journal article" date="2011" name="PLoS Genet.">
        <title>Genome sequencing and comparative transcriptomics of the model entomopathogenic fungi Metarhizium anisopliae and M. acridum.</title>
        <authorList>
            <person name="Gao Q."/>
            <person name="Jin K."/>
            <person name="Ying S.H."/>
            <person name="Zhang Y."/>
            <person name="Xiao G."/>
            <person name="Shang Y."/>
            <person name="Duan Z."/>
            <person name="Hu X."/>
            <person name="Xie X.Q."/>
            <person name="Zhou G."/>
            <person name="Peng G."/>
            <person name="Luo Z."/>
            <person name="Huang W."/>
            <person name="Wang B."/>
            <person name="Fang W."/>
            <person name="Wang S."/>
            <person name="Zhong Y."/>
            <person name="Ma L.J."/>
            <person name="St Leger R.J."/>
            <person name="Zhao G.P."/>
            <person name="Pei Y."/>
            <person name="Feng M.G."/>
            <person name="Xia Y."/>
            <person name="Wang C."/>
        </authorList>
    </citation>
    <scope>NUCLEOTIDE SEQUENCE [LARGE SCALE GENOMIC DNA]</scope>
    <source>
        <strain evidence="2">ARSEF 23 / ATCC MYA-3075</strain>
    </source>
</reference>
<dbReference type="OrthoDB" id="5412996at2759"/>
<dbReference type="SUPFAM" id="SSF56112">
    <property type="entry name" value="Protein kinase-like (PK-like)"/>
    <property type="match status" value="1"/>
</dbReference>
<proteinExistence type="predicted"/>
<sequence length="146" mass="16608">MRPRMKHDNVLLEESERIEDEWKKSLFAPDTMRAIGNFIVKHRGGLPDEVCCPKAGSFNITFGMKLKDGGPAILRFLNPGIIMFLEEKVRNEVATMRYIQDHTAIPVPLVISSGTRGEALLDRAPLSPWNTFTAKWTWVTPWISQN</sequence>
<dbReference type="Proteomes" id="UP000002498">
    <property type="component" value="Unassembled WGS sequence"/>
</dbReference>
<evidence type="ECO:0008006" key="3">
    <source>
        <dbReference type="Google" id="ProtNLM"/>
    </source>
</evidence>
<dbReference type="AlphaFoldDB" id="A0A0B2XIF8"/>
<dbReference type="KEGG" id="maj:MAA_10653"/>
<dbReference type="InterPro" id="IPR011009">
    <property type="entry name" value="Kinase-like_dom_sf"/>
</dbReference>
<dbReference type="GeneID" id="19264937"/>
<comment type="caution">
    <text evidence="1">The sequence shown here is derived from an EMBL/GenBank/DDBJ whole genome shotgun (WGS) entry which is preliminary data.</text>
</comment>
<evidence type="ECO:0000313" key="1">
    <source>
        <dbReference type="EMBL" id="KHO11709.1"/>
    </source>
</evidence>
<dbReference type="EMBL" id="ADNJ02000001">
    <property type="protein sequence ID" value="KHO11709.1"/>
    <property type="molecule type" value="Genomic_DNA"/>
</dbReference>
<dbReference type="RefSeq" id="XP_011410673.1">
    <property type="nucleotide sequence ID" value="XM_011412371.1"/>
</dbReference>
<keyword evidence="2" id="KW-1185">Reference proteome</keyword>
<reference evidence="1 2" key="2">
    <citation type="journal article" date="2014" name="Proc. Natl. Acad. Sci. U.S.A.">
        <title>Trajectory and genomic determinants of fungal-pathogen speciation and host adaptation.</title>
        <authorList>
            <person name="Hu X."/>
            <person name="Xiao G."/>
            <person name="Zheng P."/>
            <person name="Shang Y."/>
            <person name="Su Y."/>
            <person name="Zhang X."/>
            <person name="Liu X."/>
            <person name="Zhan S."/>
            <person name="St Leger R.J."/>
            <person name="Wang C."/>
        </authorList>
    </citation>
    <scope>GENOME REANNOTATION</scope>
    <source>
        <strain evidence="2">ARSEF 23 / ATCC MYA-3075</strain>
    </source>
</reference>
<organism evidence="1 2">
    <name type="scientific">Metarhizium robertsii (strain ARSEF 23 / ATCC MYA-3075)</name>
    <name type="common">Metarhizium anisopliae (strain ARSEF 23)</name>
    <dbReference type="NCBI Taxonomy" id="655844"/>
    <lineage>
        <taxon>Eukaryota</taxon>
        <taxon>Fungi</taxon>
        <taxon>Dikarya</taxon>
        <taxon>Ascomycota</taxon>
        <taxon>Pezizomycotina</taxon>
        <taxon>Sordariomycetes</taxon>
        <taxon>Hypocreomycetidae</taxon>
        <taxon>Hypocreales</taxon>
        <taxon>Clavicipitaceae</taxon>
        <taxon>Metarhizium</taxon>
    </lineage>
</organism>
<gene>
    <name evidence="1" type="ORF">MAA_10653</name>
</gene>
<protein>
    <recommendedName>
        <fullName evidence="3">Phosphotransferase enzyme family protein</fullName>
    </recommendedName>
</protein>
<dbReference type="HOGENOM" id="CLU_148811_0_0_1"/>
<name>A0A0B2XIF8_METRA</name>
<evidence type="ECO:0000313" key="2">
    <source>
        <dbReference type="Proteomes" id="UP000002498"/>
    </source>
</evidence>
<accession>A0A0B2XIF8</accession>